<reference evidence="1" key="1">
    <citation type="submission" date="2020-06" db="EMBL/GenBank/DDBJ databases">
        <authorList>
            <person name="Li T."/>
            <person name="Hu X."/>
            <person name="Zhang T."/>
            <person name="Song X."/>
            <person name="Zhang H."/>
            <person name="Dai N."/>
            <person name="Sheng W."/>
            <person name="Hou X."/>
            <person name="Wei L."/>
        </authorList>
    </citation>
    <scope>NUCLEOTIDE SEQUENCE</scope>
    <source>
        <strain evidence="1">G01</strain>
        <tissue evidence="1">Leaf</tissue>
    </source>
</reference>
<protein>
    <submittedName>
        <fullName evidence="1">Uncharacterized protein</fullName>
    </submittedName>
</protein>
<accession>A0AAW2N6I1</accession>
<proteinExistence type="predicted"/>
<sequence length="58" mass="5900">MHLCLWVVGACGRDLKGTMGIALGPPVAPRGISLIERAWASSSIGGMPSHRLGEGGAT</sequence>
<reference evidence="1" key="2">
    <citation type="journal article" date="2024" name="Plant">
        <title>Genomic evolution and insights into agronomic trait innovations of Sesamum species.</title>
        <authorList>
            <person name="Miao H."/>
            <person name="Wang L."/>
            <person name="Qu L."/>
            <person name="Liu H."/>
            <person name="Sun Y."/>
            <person name="Le M."/>
            <person name="Wang Q."/>
            <person name="Wei S."/>
            <person name="Zheng Y."/>
            <person name="Lin W."/>
            <person name="Duan Y."/>
            <person name="Cao H."/>
            <person name="Xiong S."/>
            <person name="Wang X."/>
            <person name="Wei L."/>
            <person name="Li C."/>
            <person name="Ma Q."/>
            <person name="Ju M."/>
            <person name="Zhao R."/>
            <person name="Li G."/>
            <person name="Mu C."/>
            <person name="Tian Q."/>
            <person name="Mei H."/>
            <person name="Zhang T."/>
            <person name="Gao T."/>
            <person name="Zhang H."/>
        </authorList>
    </citation>
    <scope>NUCLEOTIDE SEQUENCE</scope>
    <source>
        <strain evidence="1">G01</strain>
    </source>
</reference>
<gene>
    <name evidence="1" type="ORF">Sangu_1433100</name>
</gene>
<dbReference type="EMBL" id="JACGWK010000008">
    <property type="protein sequence ID" value="KAL0339110.1"/>
    <property type="molecule type" value="Genomic_DNA"/>
</dbReference>
<organism evidence="1">
    <name type="scientific">Sesamum angustifolium</name>
    <dbReference type="NCBI Taxonomy" id="2727405"/>
    <lineage>
        <taxon>Eukaryota</taxon>
        <taxon>Viridiplantae</taxon>
        <taxon>Streptophyta</taxon>
        <taxon>Embryophyta</taxon>
        <taxon>Tracheophyta</taxon>
        <taxon>Spermatophyta</taxon>
        <taxon>Magnoliopsida</taxon>
        <taxon>eudicotyledons</taxon>
        <taxon>Gunneridae</taxon>
        <taxon>Pentapetalae</taxon>
        <taxon>asterids</taxon>
        <taxon>lamiids</taxon>
        <taxon>Lamiales</taxon>
        <taxon>Pedaliaceae</taxon>
        <taxon>Sesamum</taxon>
    </lineage>
</organism>
<comment type="caution">
    <text evidence="1">The sequence shown here is derived from an EMBL/GenBank/DDBJ whole genome shotgun (WGS) entry which is preliminary data.</text>
</comment>
<name>A0AAW2N6I1_9LAMI</name>
<dbReference type="AlphaFoldDB" id="A0AAW2N6I1"/>
<evidence type="ECO:0000313" key="1">
    <source>
        <dbReference type="EMBL" id="KAL0339110.1"/>
    </source>
</evidence>